<feature type="transmembrane region" description="Helical" evidence="9">
    <location>
        <begin position="86"/>
        <end position="107"/>
    </location>
</feature>
<dbReference type="RefSeq" id="WP_413781378.1">
    <property type="nucleotide sequence ID" value="NZ_JAUOZS010000001.1"/>
</dbReference>
<proteinExistence type="inferred from homology"/>
<dbReference type="Proteomes" id="UP001254848">
    <property type="component" value="Unassembled WGS sequence"/>
</dbReference>
<reference evidence="11 12" key="1">
    <citation type="submission" date="2023-07" db="EMBL/GenBank/DDBJ databases">
        <title>The novel representative of Negativicutes class, Anaeroselena agilis gen. nov. sp. nov.</title>
        <authorList>
            <person name="Prokofeva M.I."/>
            <person name="Elcheninov A.G."/>
            <person name="Klyukina A."/>
            <person name="Kublanov I.V."/>
            <person name="Frolov E.N."/>
            <person name="Podosokorskaya O.A."/>
        </authorList>
    </citation>
    <scope>NUCLEOTIDE SEQUENCE [LARGE SCALE GENOMIC DNA]</scope>
    <source>
        <strain evidence="11 12">4137-cl</strain>
    </source>
</reference>
<evidence type="ECO:0000256" key="7">
    <source>
        <dbReference type="ARBA" id="ARBA00023136"/>
    </source>
</evidence>
<keyword evidence="2" id="KW-0813">Transport</keyword>
<accession>A0ABU3P1I1</accession>
<name>A0ABU3P1I1_9FIRM</name>
<evidence type="ECO:0000256" key="1">
    <source>
        <dbReference type="ARBA" id="ARBA00004429"/>
    </source>
</evidence>
<sequence length="163" mass="17852">MRLLFDLMDKFLKFGAVVCVGGMIAVVILQVYARALLPQVPAWTEEASRLFFIYTIGFAAGPAIFEKAYVNVDVVLMKLGPGVRRALELGVDVVLLAFFAVLTVEAHKLLKAVEGTTSAALLWPMEAFYGGILIMVLFVAVYLALALLNSLRSIRSTKEEPAR</sequence>
<keyword evidence="6 9" id="KW-1133">Transmembrane helix</keyword>
<dbReference type="InterPro" id="IPR007387">
    <property type="entry name" value="TRAP_DctQ"/>
</dbReference>
<comment type="caution">
    <text evidence="11">The sequence shown here is derived from an EMBL/GenBank/DDBJ whole genome shotgun (WGS) entry which is preliminary data.</text>
</comment>
<feature type="transmembrane region" description="Helical" evidence="9">
    <location>
        <begin position="47"/>
        <end position="65"/>
    </location>
</feature>
<comment type="subcellular location">
    <subcellularLocation>
        <location evidence="1">Cell inner membrane</location>
        <topology evidence="1">Multi-pass membrane protein</topology>
    </subcellularLocation>
</comment>
<evidence type="ECO:0000256" key="3">
    <source>
        <dbReference type="ARBA" id="ARBA00022475"/>
    </source>
</evidence>
<keyword evidence="5 9" id="KW-0812">Transmembrane</keyword>
<feature type="transmembrane region" description="Helical" evidence="9">
    <location>
        <begin position="12"/>
        <end position="35"/>
    </location>
</feature>
<evidence type="ECO:0000256" key="9">
    <source>
        <dbReference type="SAM" id="Phobius"/>
    </source>
</evidence>
<feature type="transmembrane region" description="Helical" evidence="9">
    <location>
        <begin position="127"/>
        <end position="148"/>
    </location>
</feature>
<dbReference type="PANTHER" id="PTHR35011">
    <property type="entry name" value="2,3-DIKETO-L-GULONATE TRAP TRANSPORTER SMALL PERMEASE PROTEIN YIAM"/>
    <property type="match status" value="1"/>
</dbReference>
<keyword evidence="4" id="KW-0997">Cell inner membrane</keyword>
<keyword evidence="7 9" id="KW-0472">Membrane</keyword>
<dbReference type="Pfam" id="PF04290">
    <property type="entry name" value="DctQ"/>
    <property type="match status" value="1"/>
</dbReference>
<protein>
    <submittedName>
        <fullName evidence="11">TRAP transporter small permease subunit</fullName>
    </submittedName>
</protein>
<evidence type="ECO:0000256" key="2">
    <source>
        <dbReference type="ARBA" id="ARBA00022448"/>
    </source>
</evidence>
<dbReference type="InterPro" id="IPR055348">
    <property type="entry name" value="DctQ"/>
</dbReference>
<feature type="domain" description="Tripartite ATP-independent periplasmic transporters DctQ component" evidence="10">
    <location>
        <begin position="23"/>
        <end position="152"/>
    </location>
</feature>
<comment type="similarity">
    <text evidence="8">Belongs to the TRAP transporter small permease family.</text>
</comment>
<gene>
    <name evidence="11" type="ORF">Q4T40_16835</name>
</gene>
<evidence type="ECO:0000256" key="4">
    <source>
        <dbReference type="ARBA" id="ARBA00022519"/>
    </source>
</evidence>
<evidence type="ECO:0000256" key="8">
    <source>
        <dbReference type="ARBA" id="ARBA00038436"/>
    </source>
</evidence>
<organism evidence="11 12">
    <name type="scientific">Anaeroselena agilis</name>
    <dbReference type="NCBI Taxonomy" id="3063788"/>
    <lineage>
        <taxon>Bacteria</taxon>
        <taxon>Bacillati</taxon>
        <taxon>Bacillota</taxon>
        <taxon>Negativicutes</taxon>
        <taxon>Acetonemataceae</taxon>
        <taxon>Anaeroselena</taxon>
    </lineage>
</organism>
<keyword evidence="12" id="KW-1185">Reference proteome</keyword>
<evidence type="ECO:0000256" key="6">
    <source>
        <dbReference type="ARBA" id="ARBA00022989"/>
    </source>
</evidence>
<dbReference type="PANTHER" id="PTHR35011:SF11">
    <property type="entry name" value="TRAP TRANSPORTER SMALL PERMEASE PROTEIN"/>
    <property type="match status" value="1"/>
</dbReference>
<keyword evidence="3" id="KW-1003">Cell membrane</keyword>
<evidence type="ECO:0000259" key="10">
    <source>
        <dbReference type="Pfam" id="PF04290"/>
    </source>
</evidence>
<evidence type="ECO:0000256" key="5">
    <source>
        <dbReference type="ARBA" id="ARBA00022692"/>
    </source>
</evidence>
<evidence type="ECO:0000313" key="11">
    <source>
        <dbReference type="EMBL" id="MDT8902910.1"/>
    </source>
</evidence>
<evidence type="ECO:0000313" key="12">
    <source>
        <dbReference type="Proteomes" id="UP001254848"/>
    </source>
</evidence>
<dbReference type="EMBL" id="JAUOZS010000001">
    <property type="protein sequence ID" value="MDT8902910.1"/>
    <property type="molecule type" value="Genomic_DNA"/>
</dbReference>